<evidence type="ECO:0000313" key="2">
    <source>
        <dbReference type="EMBL" id="RMN24733.1"/>
    </source>
</evidence>
<evidence type="ECO:0000313" key="4">
    <source>
        <dbReference type="Proteomes" id="UP000281372"/>
    </source>
</evidence>
<dbReference type="Proteomes" id="UP000281372">
    <property type="component" value="Unassembled WGS sequence"/>
</dbReference>
<sequence>MVERFFRDITVYLRDGSFSSVRELESSITTFLALRTRYVWNAKGEDILNKIQRAREAMTSQA</sequence>
<evidence type="ECO:0000313" key="3">
    <source>
        <dbReference type="Proteomes" id="UP000050564"/>
    </source>
</evidence>
<proteinExistence type="predicted"/>
<dbReference type="PATRIC" id="fig|86840.3.peg.236"/>
<accession>A0A0N8QVN3</accession>
<dbReference type="AlphaFoldDB" id="A0A0N8QVN3"/>
<reference evidence="2 4" key="2">
    <citation type="submission" date="2018-08" db="EMBL/GenBank/DDBJ databases">
        <title>Recombination of ecologically and evolutionarily significant loci maintains genetic cohesion in the Pseudomonas syringae species complex.</title>
        <authorList>
            <person name="Dillon M."/>
            <person name="Thakur S."/>
            <person name="Almeida R.N.D."/>
            <person name="Weir B.S."/>
            <person name="Guttman D.S."/>
        </authorList>
    </citation>
    <scope>NUCLEOTIDE SEQUENCE [LARGE SCALE GENOMIC DNA]</scope>
    <source>
        <strain evidence="2 4">ICMP 2821</strain>
    </source>
</reference>
<comment type="caution">
    <text evidence="1">The sequence shown here is derived from an EMBL/GenBank/DDBJ whole genome shotgun (WGS) entry which is preliminary data.</text>
</comment>
<organism evidence="1 3">
    <name type="scientific">Pseudomonas cannabina</name>
    <dbReference type="NCBI Taxonomy" id="86840"/>
    <lineage>
        <taxon>Bacteria</taxon>
        <taxon>Pseudomonadati</taxon>
        <taxon>Pseudomonadota</taxon>
        <taxon>Gammaproteobacteria</taxon>
        <taxon>Pseudomonadales</taxon>
        <taxon>Pseudomonadaceae</taxon>
        <taxon>Pseudomonas</taxon>
    </lineage>
</organism>
<evidence type="ECO:0000313" key="1">
    <source>
        <dbReference type="EMBL" id="KPW67670.1"/>
    </source>
</evidence>
<dbReference type="Proteomes" id="UP000050564">
    <property type="component" value="Unassembled WGS sequence"/>
</dbReference>
<gene>
    <name evidence="1" type="ORF">ALO81_200158</name>
    <name evidence="2" type="ORF">ALQ64_01957</name>
</gene>
<protein>
    <submittedName>
        <fullName evidence="1">Conjugal transfer protein</fullName>
    </submittedName>
    <submittedName>
        <fullName evidence="2">Transposase</fullName>
    </submittedName>
</protein>
<name>A0A0N8QVN3_PSECA</name>
<dbReference type="EMBL" id="RBOW01000700">
    <property type="protein sequence ID" value="RMN24733.1"/>
    <property type="molecule type" value="Genomic_DNA"/>
</dbReference>
<dbReference type="EMBL" id="LJPX01000504">
    <property type="protein sequence ID" value="KPW67670.1"/>
    <property type="molecule type" value="Genomic_DNA"/>
</dbReference>
<reference evidence="1 3" key="1">
    <citation type="submission" date="2015-09" db="EMBL/GenBank/DDBJ databases">
        <title>Genome announcement of multiple Pseudomonas syringae strains.</title>
        <authorList>
            <person name="Thakur S."/>
            <person name="Wang P.W."/>
            <person name="Gong Y."/>
            <person name="Weir B.S."/>
            <person name="Guttman D.S."/>
        </authorList>
    </citation>
    <scope>NUCLEOTIDE SEQUENCE [LARGE SCALE GENOMIC DNA]</scope>
    <source>
        <strain evidence="1 3">ICMP2823</strain>
    </source>
</reference>